<dbReference type="PANTHER" id="PTHR10961:SF7">
    <property type="entry name" value="FAD DEPENDENT OXIDOREDUCTASE DOMAIN-CONTAINING PROTEIN"/>
    <property type="match status" value="1"/>
</dbReference>
<dbReference type="NCBIfam" id="NF008425">
    <property type="entry name" value="PRK11259.1"/>
    <property type="match status" value="1"/>
</dbReference>
<comment type="cofactor">
    <cofactor evidence="1">
        <name>FAD</name>
        <dbReference type="ChEBI" id="CHEBI:57692"/>
    </cofactor>
</comment>
<dbReference type="InterPro" id="IPR045170">
    <property type="entry name" value="MTOX"/>
</dbReference>
<reference evidence="6" key="1">
    <citation type="submission" date="2022-12" db="EMBL/GenBank/DDBJ databases">
        <title>New Phytohabitans aurantiacus sp. RD004123 nov., an actinomycete isolated from soil.</title>
        <authorList>
            <person name="Triningsih D.W."/>
            <person name="Harunari E."/>
            <person name="Igarashi Y."/>
        </authorList>
    </citation>
    <scope>NUCLEOTIDE SEQUENCE</scope>
    <source>
        <strain evidence="6">RD004123</strain>
    </source>
</reference>
<evidence type="ECO:0000259" key="5">
    <source>
        <dbReference type="Pfam" id="PF01266"/>
    </source>
</evidence>
<dbReference type="Proteomes" id="UP001144280">
    <property type="component" value="Unassembled WGS sequence"/>
</dbReference>
<feature type="domain" description="FAD dependent oxidoreductase" evidence="5">
    <location>
        <begin position="3"/>
        <end position="344"/>
    </location>
</feature>
<evidence type="ECO:0000256" key="2">
    <source>
        <dbReference type="ARBA" id="ARBA00022630"/>
    </source>
</evidence>
<dbReference type="PANTHER" id="PTHR10961">
    <property type="entry name" value="PEROXISOMAL SARCOSINE OXIDASE"/>
    <property type="match status" value="1"/>
</dbReference>
<dbReference type="SUPFAM" id="SSF51905">
    <property type="entry name" value="FAD/NAD(P)-binding domain"/>
    <property type="match status" value="1"/>
</dbReference>
<comment type="caution">
    <text evidence="6">The sequence shown here is derived from an EMBL/GenBank/DDBJ whole genome shotgun (WGS) entry which is preliminary data.</text>
</comment>
<name>A0ABQ5R5E0_9ACTN</name>
<dbReference type="Gene3D" id="3.30.9.10">
    <property type="entry name" value="D-Amino Acid Oxidase, subunit A, domain 2"/>
    <property type="match status" value="1"/>
</dbReference>
<dbReference type="InterPro" id="IPR006076">
    <property type="entry name" value="FAD-dep_OxRdtase"/>
</dbReference>
<gene>
    <name evidence="6" type="primary">solA</name>
    <name evidence="6" type="ORF">Pa4123_70540</name>
</gene>
<sequence>MQDVIVVGGGAMGSAAAWALTQAGREVHLLEQYEPGHTRGGSHGASRIFRLVYDERDYVALARRALREWRDLEAESGTALLTATGAIDHGIAGSVLARVTDVLAAEGVPFEIIDPGAARRRWTGMAFGSPVLYQPDGGRLRSDAAVEVLQKLAAGGGARIEHGTRVSSVTVRGDEEVEVRTEGGALRARQVVVAAGSWAPTLLRGMLALPPITVTQEQPAHFAAIQADAQWPSFIHWRPGHDVYGLLTPGEGVKVGFHGTGPTVDPDRRDFTATEEGNQMLRGYVERWLPGLDPDTAAPLTCLYDNTTEGDFVIDRVGPLTVATGFSGHGFKFVPVIGRILADLVTGAAPAPARFRLAAHA</sequence>
<keyword evidence="4" id="KW-0560">Oxidoreductase</keyword>
<evidence type="ECO:0000256" key="1">
    <source>
        <dbReference type="ARBA" id="ARBA00001974"/>
    </source>
</evidence>
<dbReference type="EMBL" id="BSDI01000049">
    <property type="protein sequence ID" value="GLI01778.1"/>
    <property type="molecule type" value="Genomic_DNA"/>
</dbReference>
<keyword evidence="7" id="KW-1185">Reference proteome</keyword>
<accession>A0ABQ5R5E0</accession>
<evidence type="ECO:0000313" key="6">
    <source>
        <dbReference type="EMBL" id="GLI01778.1"/>
    </source>
</evidence>
<evidence type="ECO:0000313" key="7">
    <source>
        <dbReference type="Proteomes" id="UP001144280"/>
    </source>
</evidence>
<proteinExistence type="predicted"/>
<keyword evidence="3" id="KW-0274">FAD</keyword>
<organism evidence="6 7">
    <name type="scientific">Phytohabitans aurantiacus</name>
    <dbReference type="NCBI Taxonomy" id="3016789"/>
    <lineage>
        <taxon>Bacteria</taxon>
        <taxon>Bacillati</taxon>
        <taxon>Actinomycetota</taxon>
        <taxon>Actinomycetes</taxon>
        <taxon>Micromonosporales</taxon>
        <taxon>Micromonosporaceae</taxon>
    </lineage>
</organism>
<dbReference type="Pfam" id="PF01266">
    <property type="entry name" value="DAO"/>
    <property type="match status" value="1"/>
</dbReference>
<dbReference type="InterPro" id="IPR036188">
    <property type="entry name" value="FAD/NAD-bd_sf"/>
</dbReference>
<evidence type="ECO:0000256" key="3">
    <source>
        <dbReference type="ARBA" id="ARBA00022827"/>
    </source>
</evidence>
<keyword evidence="2" id="KW-0285">Flavoprotein</keyword>
<dbReference type="Gene3D" id="3.50.50.60">
    <property type="entry name" value="FAD/NAD(P)-binding domain"/>
    <property type="match status" value="1"/>
</dbReference>
<dbReference type="RefSeq" id="WP_281903072.1">
    <property type="nucleotide sequence ID" value="NZ_BSDI01000049.1"/>
</dbReference>
<protein>
    <submittedName>
        <fullName evidence="6">N-methyltryptophan oxidase</fullName>
    </submittedName>
</protein>
<dbReference type="SUPFAM" id="SSF54373">
    <property type="entry name" value="FAD-linked reductases, C-terminal domain"/>
    <property type="match status" value="1"/>
</dbReference>
<evidence type="ECO:0000256" key="4">
    <source>
        <dbReference type="ARBA" id="ARBA00023002"/>
    </source>
</evidence>